<dbReference type="PANTHER" id="PTHR43133">
    <property type="entry name" value="RNA POLYMERASE ECF-TYPE SIGMA FACTO"/>
    <property type="match status" value="1"/>
</dbReference>
<dbReference type="Proteomes" id="UP000292003">
    <property type="component" value="Unassembled WGS sequence"/>
</dbReference>
<evidence type="ECO:0000256" key="5">
    <source>
        <dbReference type="ARBA" id="ARBA00023163"/>
    </source>
</evidence>
<dbReference type="GO" id="GO:0003677">
    <property type="term" value="F:DNA binding"/>
    <property type="evidence" value="ECO:0007669"/>
    <property type="project" value="UniProtKB-KW"/>
</dbReference>
<dbReference type="InterPro" id="IPR036388">
    <property type="entry name" value="WH-like_DNA-bd_sf"/>
</dbReference>
<keyword evidence="3" id="KW-0731">Sigma factor</keyword>
<dbReference type="OrthoDB" id="265863at2"/>
<keyword evidence="4" id="KW-0238">DNA-binding</keyword>
<sequence length="182" mass="20093">MFDNATGDVLARAAAGDSGALSIVARTCVRTTLRVARGLRLATPDAWDVCQETWLALASKLTTVRNVGHLSGWLITTVRRLANRLVFRRRRPPNLPACWEDSVETRLLAAERDRVLWRLVAQLPARHGRLLILLAHRPELGAAEMAAELGIAESSVGPLRRRALARMRRLLAAEGYDAGDCR</sequence>
<dbReference type="SUPFAM" id="SSF88659">
    <property type="entry name" value="Sigma3 and sigma4 domains of RNA polymerase sigma factors"/>
    <property type="match status" value="1"/>
</dbReference>
<dbReference type="Pfam" id="PF04542">
    <property type="entry name" value="Sigma70_r2"/>
    <property type="match status" value="1"/>
</dbReference>
<feature type="domain" description="RNA polymerase sigma-70 region 2" evidence="6">
    <location>
        <begin position="29"/>
        <end position="91"/>
    </location>
</feature>
<dbReference type="InterPro" id="IPR039425">
    <property type="entry name" value="RNA_pol_sigma-70-like"/>
</dbReference>
<dbReference type="SUPFAM" id="SSF88946">
    <property type="entry name" value="Sigma2 domain of RNA polymerase sigma factors"/>
    <property type="match status" value="1"/>
</dbReference>
<comment type="caution">
    <text evidence="7">The sequence shown here is derived from an EMBL/GenBank/DDBJ whole genome shotgun (WGS) entry which is preliminary data.</text>
</comment>
<dbReference type="GO" id="GO:0006352">
    <property type="term" value="P:DNA-templated transcription initiation"/>
    <property type="evidence" value="ECO:0007669"/>
    <property type="project" value="InterPro"/>
</dbReference>
<dbReference type="InterPro" id="IPR007627">
    <property type="entry name" value="RNA_pol_sigma70_r2"/>
</dbReference>
<dbReference type="EMBL" id="SFCC01000004">
    <property type="protein sequence ID" value="RZQ64336.1"/>
    <property type="molecule type" value="Genomic_DNA"/>
</dbReference>
<dbReference type="PANTHER" id="PTHR43133:SF8">
    <property type="entry name" value="RNA POLYMERASE SIGMA FACTOR HI_1459-RELATED"/>
    <property type="match status" value="1"/>
</dbReference>
<gene>
    <name evidence="7" type="ORF">EWH70_10215</name>
</gene>
<comment type="similarity">
    <text evidence="1">Belongs to the sigma-70 factor family. ECF subfamily.</text>
</comment>
<dbReference type="RefSeq" id="WP_130475048.1">
    <property type="nucleotide sequence ID" value="NZ_SFCC01000004.1"/>
</dbReference>
<protein>
    <submittedName>
        <fullName evidence="7">Sigma-70 family RNA polymerase sigma factor</fullName>
    </submittedName>
</protein>
<dbReference type="Gene3D" id="1.10.1740.10">
    <property type="match status" value="1"/>
</dbReference>
<proteinExistence type="inferred from homology"/>
<dbReference type="GO" id="GO:0016987">
    <property type="term" value="F:sigma factor activity"/>
    <property type="evidence" value="ECO:0007669"/>
    <property type="project" value="UniProtKB-KW"/>
</dbReference>
<accession>A0A4Q7JBE7</accession>
<evidence type="ECO:0000313" key="7">
    <source>
        <dbReference type="EMBL" id="RZQ64336.1"/>
    </source>
</evidence>
<keyword evidence="8" id="KW-1185">Reference proteome</keyword>
<name>A0A4Q7JBE7_9PSEU</name>
<keyword evidence="5" id="KW-0804">Transcription</keyword>
<dbReference type="AlphaFoldDB" id="A0A4Q7JBE7"/>
<evidence type="ECO:0000256" key="4">
    <source>
        <dbReference type="ARBA" id="ARBA00023125"/>
    </source>
</evidence>
<dbReference type="InterPro" id="IPR013324">
    <property type="entry name" value="RNA_pol_sigma_r3/r4-like"/>
</dbReference>
<evidence type="ECO:0000256" key="3">
    <source>
        <dbReference type="ARBA" id="ARBA00023082"/>
    </source>
</evidence>
<dbReference type="InterPro" id="IPR014284">
    <property type="entry name" value="RNA_pol_sigma-70_dom"/>
</dbReference>
<organism evidence="7 8">
    <name type="scientific">Amycolatopsis suaedae</name>
    <dbReference type="NCBI Taxonomy" id="2510978"/>
    <lineage>
        <taxon>Bacteria</taxon>
        <taxon>Bacillati</taxon>
        <taxon>Actinomycetota</taxon>
        <taxon>Actinomycetes</taxon>
        <taxon>Pseudonocardiales</taxon>
        <taxon>Pseudonocardiaceae</taxon>
        <taxon>Amycolatopsis</taxon>
    </lineage>
</organism>
<evidence type="ECO:0000259" key="6">
    <source>
        <dbReference type="Pfam" id="PF04542"/>
    </source>
</evidence>
<reference evidence="7 8" key="1">
    <citation type="submission" date="2019-02" db="EMBL/GenBank/DDBJ databases">
        <title>Draft genome sequence of Amycolatopsis sp. 8-3EHSu isolated from roots of Suaeda maritima.</title>
        <authorList>
            <person name="Duangmal K."/>
            <person name="Chantavorakit T."/>
        </authorList>
    </citation>
    <scope>NUCLEOTIDE SEQUENCE [LARGE SCALE GENOMIC DNA]</scope>
    <source>
        <strain evidence="7 8">8-3EHSu</strain>
    </source>
</reference>
<keyword evidence="2" id="KW-0805">Transcription regulation</keyword>
<evidence type="ECO:0000313" key="8">
    <source>
        <dbReference type="Proteomes" id="UP000292003"/>
    </source>
</evidence>
<evidence type="ECO:0000256" key="2">
    <source>
        <dbReference type="ARBA" id="ARBA00023015"/>
    </source>
</evidence>
<dbReference type="InterPro" id="IPR013325">
    <property type="entry name" value="RNA_pol_sigma_r2"/>
</dbReference>
<dbReference type="Gene3D" id="1.10.10.10">
    <property type="entry name" value="Winged helix-like DNA-binding domain superfamily/Winged helix DNA-binding domain"/>
    <property type="match status" value="1"/>
</dbReference>
<dbReference type="NCBIfam" id="TIGR02937">
    <property type="entry name" value="sigma70-ECF"/>
    <property type="match status" value="1"/>
</dbReference>
<evidence type="ECO:0000256" key="1">
    <source>
        <dbReference type="ARBA" id="ARBA00010641"/>
    </source>
</evidence>